<evidence type="ECO:0000313" key="1">
    <source>
        <dbReference type="EMBL" id="KAB0672444.1"/>
    </source>
</evidence>
<gene>
    <name evidence="1" type="ORF">F6V30_07740</name>
</gene>
<dbReference type="Pfam" id="PF11142">
    <property type="entry name" value="DUF2917"/>
    <property type="match status" value="1"/>
</dbReference>
<dbReference type="Proteomes" id="UP000798046">
    <property type="component" value="Unassembled WGS sequence"/>
</dbReference>
<keyword evidence="2" id="KW-1185">Reference proteome</keyword>
<sequence>MDYLLKKGETAAVTAAPAGCSLRMDRGSVWLTRYDDPRDYVLGPGETFTVSAPGTVVIEALEDTTFTLGYARIGGPARTTIQVGLGLPSPAAMELH</sequence>
<organism evidence="1 2">
    <name type="scientific">Oryzomonas sagensis</name>
    <dbReference type="NCBI Taxonomy" id="2603857"/>
    <lineage>
        <taxon>Bacteria</taxon>
        <taxon>Pseudomonadati</taxon>
        <taxon>Thermodesulfobacteriota</taxon>
        <taxon>Desulfuromonadia</taxon>
        <taxon>Geobacterales</taxon>
        <taxon>Geobacteraceae</taxon>
        <taxon>Oryzomonas</taxon>
    </lineage>
</organism>
<protein>
    <submittedName>
        <fullName evidence="1">DUF2917 domain-containing protein</fullName>
    </submittedName>
</protein>
<dbReference type="InterPro" id="IPR021317">
    <property type="entry name" value="DUF2917"/>
</dbReference>
<proteinExistence type="predicted"/>
<dbReference type="EMBL" id="VZRA01000001">
    <property type="protein sequence ID" value="KAB0672444.1"/>
    <property type="molecule type" value="Genomic_DNA"/>
</dbReference>
<comment type="caution">
    <text evidence="1">The sequence shown here is derived from an EMBL/GenBank/DDBJ whole genome shotgun (WGS) entry which is preliminary data.</text>
</comment>
<reference evidence="1 2" key="1">
    <citation type="journal article" date="2020" name="Microorganisms">
        <title>Description of Three Novel Members in the Family Geobacteraceae, Oryzomonas japonicum gen. nov., sp. nov., Oryzomonas sagensis sp. nov., and Oryzomonas ruber sp. nov.</title>
        <authorList>
            <person name="Xu Z."/>
            <person name="Masuda Y."/>
            <person name="Hayakawa C."/>
            <person name="Ushijima N."/>
            <person name="Kawano K."/>
            <person name="Shiratori Y."/>
            <person name="Senoo K."/>
            <person name="Itoh H."/>
        </authorList>
    </citation>
    <scope>NUCLEOTIDE SEQUENCE [LARGE SCALE GENOMIC DNA]</scope>
    <source>
        <strain evidence="1 2">Red100</strain>
    </source>
</reference>
<evidence type="ECO:0000313" key="2">
    <source>
        <dbReference type="Proteomes" id="UP000798046"/>
    </source>
</evidence>
<name>A0ABQ6TUH9_9BACT</name>
<accession>A0ABQ6TUH9</accession>
<dbReference type="RefSeq" id="WP_151156330.1">
    <property type="nucleotide sequence ID" value="NZ_VZRA01000001.1"/>
</dbReference>